<accession>A0A382QSF9</accession>
<name>A0A382QSF9_9ZZZZ</name>
<proteinExistence type="predicted"/>
<protein>
    <submittedName>
        <fullName evidence="1">Uncharacterized protein</fullName>
    </submittedName>
</protein>
<reference evidence="1" key="1">
    <citation type="submission" date="2018-05" db="EMBL/GenBank/DDBJ databases">
        <authorList>
            <person name="Lanie J.A."/>
            <person name="Ng W.-L."/>
            <person name="Kazmierczak K.M."/>
            <person name="Andrzejewski T.M."/>
            <person name="Davidsen T.M."/>
            <person name="Wayne K.J."/>
            <person name="Tettelin H."/>
            <person name="Glass J.I."/>
            <person name="Rusch D."/>
            <person name="Podicherti R."/>
            <person name="Tsui H.-C.T."/>
            <person name="Winkler M.E."/>
        </authorList>
    </citation>
    <scope>NUCLEOTIDE SEQUENCE</scope>
</reference>
<sequence>MLLELIIGFKIVIKLFSDSKSELNKAFL</sequence>
<organism evidence="1">
    <name type="scientific">marine metagenome</name>
    <dbReference type="NCBI Taxonomy" id="408172"/>
    <lineage>
        <taxon>unclassified sequences</taxon>
        <taxon>metagenomes</taxon>
        <taxon>ecological metagenomes</taxon>
    </lineage>
</organism>
<dbReference type="EMBL" id="UINC01116280">
    <property type="protein sequence ID" value="SVC87907.1"/>
    <property type="molecule type" value="Genomic_DNA"/>
</dbReference>
<gene>
    <name evidence="1" type="ORF">METZ01_LOCUS340761</name>
</gene>
<dbReference type="AlphaFoldDB" id="A0A382QSF9"/>
<evidence type="ECO:0000313" key="1">
    <source>
        <dbReference type="EMBL" id="SVC87907.1"/>
    </source>
</evidence>